<name>A0ABV7Z250_9DEIO</name>
<comment type="caution">
    <text evidence="4">The sequence shown here is derived from an EMBL/GenBank/DDBJ whole genome shotgun (WGS) entry which is preliminary data.</text>
</comment>
<dbReference type="GO" id="GO:0016746">
    <property type="term" value="F:acyltransferase activity"/>
    <property type="evidence" value="ECO:0007669"/>
    <property type="project" value="UniProtKB-KW"/>
</dbReference>
<sequence length="155" mass="17110">MNPKLRPYRPTDHAACVALFDSNTPSSFLPHERAEFVEWLDGLDAGGSDEHAEYLVIEDAGQLVACGGIWWTEPAAPAGFAWGMVARDLQHRGHGTMLVRARLERLRELGAGEVRLDTSQHTAPYYARFGFEEVTRTPGGYGPGLDRVDMVARLS</sequence>
<keyword evidence="5" id="KW-1185">Reference proteome</keyword>
<dbReference type="InterPro" id="IPR050832">
    <property type="entry name" value="Bact_Acetyltransf"/>
</dbReference>
<keyword evidence="2 4" id="KW-0012">Acyltransferase</keyword>
<reference evidence="5" key="1">
    <citation type="journal article" date="2019" name="Int. J. Syst. Evol. Microbiol.">
        <title>The Global Catalogue of Microorganisms (GCM) 10K type strain sequencing project: providing services to taxonomists for standard genome sequencing and annotation.</title>
        <authorList>
            <consortium name="The Broad Institute Genomics Platform"/>
            <consortium name="The Broad Institute Genome Sequencing Center for Infectious Disease"/>
            <person name="Wu L."/>
            <person name="Ma J."/>
        </authorList>
    </citation>
    <scope>NUCLEOTIDE SEQUENCE [LARGE SCALE GENOMIC DNA]</scope>
    <source>
        <strain evidence="5">CCTCC AB 2017081</strain>
    </source>
</reference>
<evidence type="ECO:0000313" key="4">
    <source>
        <dbReference type="EMBL" id="MFC3831293.1"/>
    </source>
</evidence>
<dbReference type="Proteomes" id="UP001595803">
    <property type="component" value="Unassembled WGS sequence"/>
</dbReference>
<dbReference type="PANTHER" id="PTHR43877">
    <property type="entry name" value="AMINOALKYLPHOSPHONATE N-ACETYLTRANSFERASE-RELATED-RELATED"/>
    <property type="match status" value="1"/>
</dbReference>
<dbReference type="PROSITE" id="PS51186">
    <property type="entry name" value="GNAT"/>
    <property type="match status" value="1"/>
</dbReference>
<dbReference type="RefSeq" id="WP_322473215.1">
    <property type="nucleotide sequence ID" value="NZ_JBHRZG010000001.1"/>
</dbReference>
<keyword evidence="1 4" id="KW-0808">Transferase</keyword>
<dbReference type="InterPro" id="IPR016181">
    <property type="entry name" value="Acyl_CoA_acyltransferase"/>
</dbReference>
<dbReference type="Gene3D" id="3.40.630.30">
    <property type="match status" value="1"/>
</dbReference>
<dbReference type="Pfam" id="PF00583">
    <property type="entry name" value="Acetyltransf_1"/>
    <property type="match status" value="1"/>
</dbReference>
<dbReference type="SUPFAM" id="SSF55729">
    <property type="entry name" value="Acyl-CoA N-acyltransferases (Nat)"/>
    <property type="match status" value="1"/>
</dbReference>
<evidence type="ECO:0000256" key="2">
    <source>
        <dbReference type="ARBA" id="ARBA00023315"/>
    </source>
</evidence>
<dbReference type="InterPro" id="IPR000182">
    <property type="entry name" value="GNAT_dom"/>
</dbReference>
<organism evidence="4 5">
    <name type="scientific">Deinococcus rufus</name>
    <dbReference type="NCBI Taxonomy" id="2136097"/>
    <lineage>
        <taxon>Bacteria</taxon>
        <taxon>Thermotogati</taxon>
        <taxon>Deinococcota</taxon>
        <taxon>Deinococci</taxon>
        <taxon>Deinococcales</taxon>
        <taxon>Deinococcaceae</taxon>
        <taxon>Deinococcus</taxon>
    </lineage>
</organism>
<dbReference type="EC" id="2.3.-.-" evidence="4"/>
<feature type="domain" description="N-acetyltransferase" evidence="3">
    <location>
        <begin position="3"/>
        <end position="155"/>
    </location>
</feature>
<evidence type="ECO:0000313" key="5">
    <source>
        <dbReference type="Proteomes" id="UP001595803"/>
    </source>
</evidence>
<gene>
    <name evidence="4" type="ORF">ACFOSB_00260</name>
</gene>
<dbReference type="CDD" id="cd04301">
    <property type="entry name" value="NAT_SF"/>
    <property type="match status" value="1"/>
</dbReference>
<proteinExistence type="predicted"/>
<dbReference type="EMBL" id="JBHRZG010000001">
    <property type="protein sequence ID" value="MFC3831293.1"/>
    <property type="molecule type" value="Genomic_DNA"/>
</dbReference>
<evidence type="ECO:0000259" key="3">
    <source>
        <dbReference type="PROSITE" id="PS51186"/>
    </source>
</evidence>
<evidence type="ECO:0000256" key="1">
    <source>
        <dbReference type="ARBA" id="ARBA00022679"/>
    </source>
</evidence>
<accession>A0ABV7Z250</accession>
<protein>
    <submittedName>
        <fullName evidence="4">GNAT family N-acetyltransferase</fullName>
        <ecNumber evidence="4">2.3.-.-</ecNumber>
    </submittedName>
</protein>